<name>A0A127AWD0_9CAUD</name>
<proteinExistence type="predicted"/>
<keyword evidence="2" id="KW-1185">Reference proteome</keyword>
<protein>
    <submittedName>
        <fullName evidence="1">Uncharacterized protein</fullName>
    </submittedName>
</protein>
<dbReference type="Proteomes" id="UP000203261">
    <property type="component" value="Segment"/>
</dbReference>
<gene>
    <name evidence="1" type="ORF">SP15_199</name>
</gene>
<dbReference type="EMBL" id="KT624200">
    <property type="protein sequence ID" value="AMM44999.1"/>
    <property type="molecule type" value="Genomic_DNA"/>
</dbReference>
<dbReference type="GeneID" id="29125368"/>
<evidence type="ECO:0000313" key="2">
    <source>
        <dbReference type="Proteomes" id="UP000203261"/>
    </source>
</evidence>
<accession>A0A127AWD0</accession>
<sequence length="127" mass="14719">MAQDVDPIIQKKLMSTPIPELARMINVQDEDKIKEWFRSNDIDLEATIMSGGMSRQKAIYLYNLHTLFKFLNDRTMIQILVHLTDALRECITAKNGNFNKQDKVADNLVKCMDVINHHLYVAINVRD</sequence>
<dbReference type="KEGG" id="vg:29125368"/>
<reference evidence="1 2" key="1">
    <citation type="submission" date="2015-08" db="EMBL/GenBank/DDBJ databases">
        <authorList>
            <person name="Babu N.S."/>
            <person name="Beckwith C.J."/>
            <person name="Beseler K.G."/>
            <person name="Brison A."/>
            <person name="Carone J.V."/>
            <person name="Caskin T.P."/>
            <person name="Diamond M."/>
            <person name="Durham M.E."/>
            <person name="Foxe J.M."/>
            <person name="Go M."/>
            <person name="Henderson B.A."/>
            <person name="Jones I.B."/>
            <person name="McGettigan J.A."/>
            <person name="Micheletti S.J."/>
            <person name="Nasrallah M.E."/>
            <person name="Ortiz D."/>
            <person name="Piller C.R."/>
            <person name="Privatt S.R."/>
            <person name="Schneider S.L."/>
            <person name="Sharp S."/>
            <person name="Smith T.C."/>
            <person name="Stanton J.D."/>
            <person name="Ullery H.E."/>
            <person name="Wilson R.J."/>
            <person name="Serrano M.G."/>
            <person name="Buck G."/>
            <person name="Lee V."/>
            <person name="Wang Y."/>
            <person name="Carvalho R."/>
            <person name="Voegtly L."/>
            <person name="Shi R."/>
            <person name="Duckworth R."/>
            <person name="Johnson A."/>
            <person name="Loviza R."/>
            <person name="Walstead R."/>
            <person name="Shah Z."/>
            <person name="Kiflezghi M."/>
            <person name="Wade K."/>
            <person name="Ball S.L."/>
            <person name="Bradley K.W."/>
            <person name="Asai D.J."/>
            <person name="Bowman C.A."/>
            <person name="Russell D.A."/>
            <person name="Pope W.H."/>
            <person name="Jacobs-Sera D."/>
            <person name="Hendrix R.W."/>
            <person name="Hatfull G.F."/>
        </authorList>
    </citation>
    <scope>NUCLEOTIDE SEQUENCE [LARGE SCALE GENOMIC DNA]</scope>
</reference>
<dbReference type="RefSeq" id="YP_009302588.1">
    <property type="nucleotide sequence ID" value="NC_031245.1"/>
</dbReference>
<evidence type="ECO:0000313" key="1">
    <source>
        <dbReference type="EMBL" id="AMM44999.1"/>
    </source>
</evidence>
<organism evidence="1 2">
    <name type="scientific">Bacillus phage SP-15</name>
    <dbReference type="NCBI Taxonomy" id="1792032"/>
    <lineage>
        <taxon>Viruses</taxon>
        <taxon>Duplodnaviria</taxon>
        <taxon>Heunggongvirae</taxon>
        <taxon>Uroviricota</taxon>
        <taxon>Caudoviricetes</taxon>
        <taxon>Thornevirus</taxon>
        <taxon>Thornevirus SP15</taxon>
    </lineage>
</organism>